<evidence type="ECO:0008006" key="4">
    <source>
        <dbReference type="Google" id="ProtNLM"/>
    </source>
</evidence>
<dbReference type="InterPro" id="IPR019423">
    <property type="entry name" value="7TM_GPCR_serpentine_rcpt_Srj"/>
</dbReference>
<dbReference type="InterPro" id="IPR019428">
    <property type="entry name" value="7TM_GPCR_serpentine_rcpt_Str"/>
</dbReference>
<keyword evidence="1" id="KW-1133">Transmembrane helix</keyword>
<keyword evidence="1" id="KW-0812">Transmembrane</keyword>
<dbReference type="PANTHER" id="PTHR45907">
    <property type="entry name" value="SERPENTINE RECEPTOR, CLASS J"/>
    <property type="match status" value="1"/>
</dbReference>
<dbReference type="Pfam" id="PF10326">
    <property type="entry name" value="7TM_GPCR_Str"/>
    <property type="match status" value="1"/>
</dbReference>
<protein>
    <recommendedName>
        <fullName evidence="4">G protein-coupled receptor</fullName>
    </recommendedName>
</protein>
<feature type="transmembrane region" description="Helical" evidence="1">
    <location>
        <begin position="12"/>
        <end position="29"/>
    </location>
</feature>
<accession>A0AAV5SGV3</accession>
<dbReference type="Proteomes" id="UP001432027">
    <property type="component" value="Unassembled WGS sequence"/>
</dbReference>
<feature type="non-terminal residue" evidence="2">
    <location>
        <position position="1"/>
    </location>
</feature>
<reference evidence="2" key="1">
    <citation type="submission" date="2023-10" db="EMBL/GenBank/DDBJ databases">
        <title>Genome assembly of Pristionchus species.</title>
        <authorList>
            <person name="Yoshida K."/>
            <person name="Sommer R.J."/>
        </authorList>
    </citation>
    <scope>NUCLEOTIDE SEQUENCE</scope>
    <source>
        <strain evidence="2">RS0144</strain>
    </source>
</reference>
<dbReference type="AlphaFoldDB" id="A0AAV5SGV3"/>
<proteinExistence type="predicted"/>
<comment type="caution">
    <text evidence="2">The sequence shown here is derived from an EMBL/GenBank/DDBJ whole genome shotgun (WGS) entry which is preliminary data.</text>
</comment>
<organism evidence="2 3">
    <name type="scientific">Pristionchus entomophagus</name>
    <dbReference type="NCBI Taxonomy" id="358040"/>
    <lineage>
        <taxon>Eukaryota</taxon>
        <taxon>Metazoa</taxon>
        <taxon>Ecdysozoa</taxon>
        <taxon>Nematoda</taxon>
        <taxon>Chromadorea</taxon>
        <taxon>Rhabditida</taxon>
        <taxon>Rhabditina</taxon>
        <taxon>Diplogasteromorpha</taxon>
        <taxon>Diplogasteroidea</taxon>
        <taxon>Neodiplogasteridae</taxon>
        <taxon>Pristionchus</taxon>
    </lineage>
</organism>
<sequence>RVTAFYAGCQSIPLSLLVIHFLYRYWSVCRPEMIELFSNKLFGLFFAAIIAAGVIVWHIMCLVCSEGHDVAIARQILVFEYTSKYGKHIEGAWVIFDHWRDDQFDFILFVVTLLMDIITVFSLFLLTGSPSSPSIILRHPTK</sequence>
<evidence type="ECO:0000256" key="1">
    <source>
        <dbReference type="SAM" id="Phobius"/>
    </source>
</evidence>
<gene>
    <name evidence="2" type="ORF">PENTCL1PPCAC_3875</name>
</gene>
<feature type="transmembrane region" description="Helical" evidence="1">
    <location>
        <begin position="106"/>
        <end position="126"/>
    </location>
</feature>
<name>A0AAV5SGV3_9BILA</name>
<evidence type="ECO:0000313" key="2">
    <source>
        <dbReference type="EMBL" id="GMS81700.1"/>
    </source>
</evidence>
<keyword evidence="3" id="KW-1185">Reference proteome</keyword>
<dbReference type="PANTHER" id="PTHR45907:SF16">
    <property type="entry name" value="SERPENTINE RECEPTOR, CLASS J"/>
    <property type="match status" value="1"/>
</dbReference>
<evidence type="ECO:0000313" key="3">
    <source>
        <dbReference type="Proteomes" id="UP001432027"/>
    </source>
</evidence>
<dbReference type="EMBL" id="BTSX01000001">
    <property type="protein sequence ID" value="GMS81700.1"/>
    <property type="molecule type" value="Genomic_DNA"/>
</dbReference>
<keyword evidence="1" id="KW-0472">Membrane</keyword>
<feature type="transmembrane region" description="Helical" evidence="1">
    <location>
        <begin position="41"/>
        <end position="60"/>
    </location>
</feature>